<dbReference type="STRING" id="1193182.BN11_60006"/>
<evidence type="ECO:0000313" key="2">
    <source>
        <dbReference type="EMBL" id="CCH75252.1"/>
    </source>
</evidence>
<accession>W6K1B4</accession>
<comment type="caution">
    <text evidence="2">The sequence shown here is derived from an EMBL/GenBank/DDBJ whole genome shotgun (WGS) entry which is preliminary data.</text>
</comment>
<dbReference type="Proteomes" id="UP000035763">
    <property type="component" value="Unassembled WGS sequence"/>
</dbReference>
<sequence length="47" mass="5187">MSDVMTRAESDVLDQPPPEDFATDLFESPELGTSGFFPHVDPEESDT</sequence>
<protein>
    <submittedName>
        <fullName evidence="2">Uncharacterized protein</fullName>
    </submittedName>
</protein>
<dbReference type="EMBL" id="CAJA01000485">
    <property type="protein sequence ID" value="CCH75252.1"/>
    <property type="molecule type" value="Genomic_DNA"/>
</dbReference>
<reference evidence="2 3" key="1">
    <citation type="journal article" date="2013" name="ISME J.">
        <title>A metabolic model for members of the genus Tetrasphaera involved in enhanced biological phosphorus removal.</title>
        <authorList>
            <person name="Kristiansen R."/>
            <person name="Nguyen H.T.T."/>
            <person name="Saunders A.M."/>
            <person name="Nielsen J.L."/>
            <person name="Wimmer R."/>
            <person name="Le V.Q."/>
            <person name="McIlroy S.J."/>
            <person name="Petrovski S."/>
            <person name="Seviour R.J."/>
            <person name="Calteau A."/>
            <person name="Nielsen K.L."/>
            <person name="Nielsen P.H."/>
        </authorList>
    </citation>
    <scope>NUCLEOTIDE SEQUENCE [LARGE SCALE GENOMIC DNA]</scope>
    <source>
        <strain evidence="2 3">Ben110</strain>
    </source>
</reference>
<evidence type="ECO:0000256" key="1">
    <source>
        <dbReference type="SAM" id="MobiDB-lite"/>
    </source>
</evidence>
<proteinExistence type="predicted"/>
<keyword evidence="3" id="KW-1185">Reference proteome</keyword>
<dbReference type="AlphaFoldDB" id="W6K1B4"/>
<evidence type="ECO:0000313" key="3">
    <source>
        <dbReference type="Proteomes" id="UP000035763"/>
    </source>
</evidence>
<feature type="region of interest" description="Disordered" evidence="1">
    <location>
        <begin position="1"/>
        <end position="47"/>
    </location>
</feature>
<dbReference type="RefSeq" id="WP_157043916.1">
    <property type="nucleotide sequence ID" value="NZ_HG764815.1"/>
</dbReference>
<feature type="compositionally biased region" description="Basic and acidic residues" evidence="1">
    <location>
        <begin position="1"/>
        <end position="10"/>
    </location>
</feature>
<name>W6K1B4_9MICO</name>
<gene>
    <name evidence="2" type="ORF">BN11_60006</name>
</gene>
<organism evidence="2 3">
    <name type="scientific">Nostocoides australiense Ben110</name>
    <dbReference type="NCBI Taxonomy" id="1193182"/>
    <lineage>
        <taxon>Bacteria</taxon>
        <taxon>Bacillati</taxon>
        <taxon>Actinomycetota</taxon>
        <taxon>Actinomycetes</taxon>
        <taxon>Micrococcales</taxon>
        <taxon>Intrasporangiaceae</taxon>
        <taxon>Nostocoides</taxon>
    </lineage>
</organism>